<keyword evidence="5" id="KW-0234">DNA repair</keyword>
<keyword evidence="2" id="KW-0227">DNA damage</keyword>
<dbReference type="InterPro" id="IPR006197">
    <property type="entry name" value="Peptidase_S24_LexA"/>
</dbReference>
<evidence type="ECO:0000313" key="10">
    <source>
        <dbReference type="Proteomes" id="UP001156682"/>
    </source>
</evidence>
<sequence>MDINQTFTALTQKTSSELSETSEMTGFLSPAAGAETSSLSLDKYLAPRPSSTYYCRVVGDAMQNAGINDGDLLVVDSSLNPTHNRVVVAVLFGEMIVRRLVINNSGSWLIAESSNSIYQPVNISRYDHETLFWGVVTWTLHQP</sequence>
<keyword evidence="6" id="KW-0742">SOS response</keyword>
<evidence type="ECO:0000256" key="2">
    <source>
        <dbReference type="ARBA" id="ARBA00022763"/>
    </source>
</evidence>
<dbReference type="PANTHER" id="PTHR33516">
    <property type="entry name" value="LEXA REPRESSOR"/>
    <property type="match status" value="1"/>
</dbReference>
<evidence type="ECO:0000256" key="6">
    <source>
        <dbReference type="ARBA" id="ARBA00023236"/>
    </source>
</evidence>
<comment type="caution">
    <text evidence="9">The sequence shown here is derived from an EMBL/GenBank/DDBJ whole genome shotgun (WGS) entry which is preliminary data.</text>
</comment>
<reference evidence="10" key="1">
    <citation type="journal article" date="2019" name="Int. J. Syst. Evol. Microbiol.">
        <title>The Global Catalogue of Microorganisms (GCM) 10K type strain sequencing project: providing services to taxonomists for standard genome sequencing and annotation.</title>
        <authorList>
            <consortium name="The Broad Institute Genomics Platform"/>
            <consortium name="The Broad Institute Genome Sequencing Center for Infectious Disease"/>
            <person name="Wu L."/>
            <person name="Ma J."/>
        </authorList>
    </citation>
    <scope>NUCLEOTIDE SEQUENCE [LARGE SCALE GENOMIC DNA]</scope>
    <source>
        <strain evidence="10">NBRC 100033</strain>
    </source>
</reference>
<dbReference type="EMBL" id="BSOR01000017">
    <property type="protein sequence ID" value="GLR63777.1"/>
    <property type="molecule type" value="Genomic_DNA"/>
</dbReference>
<evidence type="ECO:0000259" key="8">
    <source>
        <dbReference type="Pfam" id="PF00717"/>
    </source>
</evidence>
<proteinExistence type="inferred from homology"/>
<comment type="similarity">
    <text evidence="1 7">Belongs to the peptidase S24 family.</text>
</comment>
<dbReference type="InterPro" id="IPR050077">
    <property type="entry name" value="LexA_repressor"/>
</dbReference>
<name>A0ABQ5ZXN1_9GAMM</name>
<dbReference type="InterPro" id="IPR036286">
    <property type="entry name" value="LexA/Signal_pep-like_sf"/>
</dbReference>
<evidence type="ECO:0000256" key="5">
    <source>
        <dbReference type="ARBA" id="ARBA00023204"/>
    </source>
</evidence>
<dbReference type="PRINTS" id="PR00726">
    <property type="entry name" value="LEXASERPTASE"/>
</dbReference>
<keyword evidence="4 7" id="KW-0068">Autocatalytic cleavage</keyword>
<dbReference type="InterPro" id="IPR015927">
    <property type="entry name" value="Peptidase_S24_S26A/B/C"/>
</dbReference>
<evidence type="ECO:0000313" key="9">
    <source>
        <dbReference type="EMBL" id="GLR63777.1"/>
    </source>
</evidence>
<organism evidence="9 10">
    <name type="scientific">Marinospirillum insulare</name>
    <dbReference type="NCBI Taxonomy" id="217169"/>
    <lineage>
        <taxon>Bacteria</taxon>
        <taxon>Pseudomonadati</taxon>
        <taxon>Pseudomonadota</taxon>
        <taxon>Gammaproteobacteria</taxon>
        <taxon>Oceanospirillales</taxon>
        <taxon>Oceanospirillaceae</taxon>
        <taxon>Marinospirillum</taxon>
    </lineage>
</organism>
<feature type="domain" description="Peptidase S24/S26A/S26B/S26C" evidence="8">
    <location>
        <begin position="29"/>
        <end position="136"/>
    </location>
</feature>
<accession>A0ABQ5ZXN1</accession>
<dbReference type="Proteomes" id="UP001156682">
    <property type="component" value="Unassembled WGS sequence"/>
</dbReference>
<dbReference type="CDD" id="cd06529">
    <property type="entry name" value="S24_LexA-like"/>
    <property type="match status" value="1"/>
</dbReference>
<dbReference type="Gene3D" id="2.10.109.10">
    <property type="entry name" value="Umud Fragment, subunit A"/>
    <property type="match status" value="1"/>
</dbReference>
<dbReference type="Pfam" id="PF00717">
    <property type="entry name" value="Peptidase_S24"/>
    <property type="match status" value="1"/>
</dbReference>
<keyword evidence="10" id="KW-1185">Reference proteome</keyword>
<keyword evidence="3 7" id="KW-0378">Hydrolase</keyword>
<dbReference type="SUPFAM" id="SSF51306">
    <property type="entry name" value="LexA/Signal peptidase"/>
    <property type="match status" value="1"/>
</dbReference>
<dbReference type="PANTHER" id="PTHR33516:SF2">
    <property type="entry name" value="LEXA REPRESSOR-RELATED"/>
    <property type="match status" value="1"/>
</dbReference>
<evidence type="ECO:0000256" key="1">
    <source>
        <dbReference type="ARBA" id="ARBA00007484"/>
    </source>
</evidence>
<gene>
    <name evidence="9" type="ORF">GCM10007878_12120</name>
</gene>
<protein>
    <recommendedName>
        <fullName evidence="8">Peptidase S24/S26A/S26B/S26C domain-containing protein</fullName>
    </recommendedName>
</protein>
<dbReference type="InterPro" id="IPR039418">
    <property type="entry name" value="LexA-like"/>
</dbReference>
<evidence type="ECO:0000256" key="7">
    <source>
        <dbReference type="RuleBase" id="RU003991"/>
    </source>
</evidence>
<dbReference type="RefSeq" id="WP_051610397.1">
    <property type="nucleotide sequence ID" value="NZ_BSOR01000017.1"/>
</dbReference>
<evidence type="ECO:0000256" key="4">
    <source>
        <dbReference type="ARBA" id="ARBA00022813"/>
    </source>
</evidence>
<evidence type="ECO:0000256" key="3">
    <source>
        <dbReference type="ARBA" id="ARBA00022801"/>
    </source>
</evidence>